<dbReference type="InterPro" id="IPR050865">
    <property type="entry name" value="BEACH_Domain"/>
</dbReference>
<protein>
    <submittedName>
        <fullName evidence="7">Beige/BEACH domain containing protein</fullName>
    </submittedName>
</protein>
<name>L8GXV0_ACACF</name>
<dbReference type="SUPFAM" id="SSF48371">
    <property type="entry name" value="ARM repeat"/>
    <property type="match status" value="1"/>
</dbReference>
<accession>L8GXV0</accession>
<feature type="compositionally biased region" description="Pro residues" evidence="4">
    <location>
        <begin position="914"/>
        <end position="923"/>
    </location>
</feature>
<dbReference type="GO" id="GO:0019901">
    <property type="term" value="F:protein kinase binding"/>
    <property type="evidence" value="ECO:0007669"/>
    <property type="project" value="TreeGrafter"/>
</dbReference>
<dbReference type="PANTHER" id="PTHR13743:SF112">
    <property type="entry name" value="BEACH DOMAIN-CONTAINING PROTEIN"/>
    <property type="match status" value="1"/>
</dbReference>
<gene>
    <name evidence="7" type="ORF">ACA1_248190</name>
</gene>
<dbReference type="FunFam" id="1.10.1540.10:FF:000001">
    <property type="entry name" value="neurobeachin isoform X1"/>
    <property type="match status" value="1"/>
</dbReference>
<dbReference type="GO" id="GO:0016020">
    <property type="term" value="C:membrane"/>
    <property type="evidence" value="ECO:0007669"/>
    <property type="project" value="TreeGrafter"/>
</dbReference>
<dbReference type="InterPro" id="IPR023362">
    <property type="entry name" value="PH-BEACH_dom"/>
</dbReference>
<dbReference type="SMART" id="SM00320">
    <property type="entry name" value="WD40"/>
    <property type="match status" value="3"/>
</dbReference>
<evidence type="ECO:0000259" key="5">
    <source>
        <dbReference type="PROSITE" id="PS50197"/>
    </source>
</evidence>
<feature type="repeat" description="WD" evidence="3">
    <location>
        <begin position="2539"/>
        <end position="2580"/>
    </location>
</feature>
<evidence type="ECO:0000313" key="7">
    <source>
        <dbReference type="EMBL" id="ELR17825.1"/>
    </source>
</evidence>
<dbReference type="InterPro" id="IPR036322">
    <property type="entry name" value="WD40_repeat_dom_sf"/>
</dbReference>
<dbReference type="RefSeq" id="XP_004339838.1">
    <property type="nucleotide sequence ID" value="XM_004339790.1"/>
</dbReference>
<feature type="region of interest" description="Disordered" evidence="4">
    <location>
        <begin position="2216"/>
        <end position="2252"/>
    </location>
</feature>
<feature type="region of interest" description="Disordered" evidence="4">
    <location>
        <begin position="2470"/>
        <end position="2489"/>
    </location>
</feature>
<dbReference type="SUPFAM" id="SSF49899">
    <property type="entry name" value="Concanavalin A-like lectins/glucanases"/>
    <property type="match status" value="1"/>
</dbReference>
<evidence type="ECO:0000313" key="8">
    <source>
        <dbReference type="Proteomes" id="UP000011083"/>
    </source>
</evidence>
<feature type="compositionally biased region" description="Basic and acidic residues" evidence="4">
    <location>
        <begin position="924"/>
        <end position="940"/>
    </location>
</feature>
<dbReference type="CDD" id="cd01201">
    <property type="entry name" value="PH_BEACH"/>
    <property type="match status" value="1"/>
</dbReference>
<evidence type="ECO:0000256" key="2">
    <source>
        <dbReference type="ARBA" id="ARBA00022737"/>
    </source>
</evidence>
<dbReference type="GO" id="GO:0005829">
    <property type="term" value="C:cytosol"/>
    <property type="evidence" value="ECO:0007669"/>
    <property type="project" value="TreeGrafter"/>
</dbReference>
<dbReference type="Gene3D" id="1.10.1540.10">
    <property type="entry name" value="BEACH domain"/>
    <property type="match status" value="1"/>
</dbReference>
<feature type="compositionally biased region" description="Low complexity" evidence="4">
    <location>
        <begin position="2470"/>
        <end position="2483"/>
    </location>
</feature>
<keyword evidence="1 3" id="KW-0853">WD repeat</keyword>
<dbReference type="InterPro" id="IPR016024">
    <property type="entry name" value="ARM-type_fold"/>
</dbReference>
<dbReference type="EMBL" id="KB007971">
    <property type="protein sequence ID" value="ELR17825.1"/>
    <property type="molecule type" value="Genomic_DNA"/>
</dbReference>
<reference evidence="7 8" key="1">
    <citation type="journal article" date="2013" name="Genome Biol.">
        <title>Genome of Acanthamoeba castellanii highlights extensive lateral gene transfer and early evolution of tyrosine kinase signaling.</title>
        <authorList>
            <person name="Clarke M."/>
            <person name="Lohan A.J."/>
            <person name="Liu B."/>
            <person name="Lagkouvardos I."/>
            <person name="Roy S."/>
            <person name="Zafar N."/>
            <person name="Bertelli C."/>
            <person name="Schilde C."/>
            <person name="Kianianmomeni A."/>
            <person name="Burglin T.R."/>
            <person name="Frech C."/>
            <person name="Turcotte B."/>
            <person name="Kopec K.O."/>
            <person name="Synnott J.M."/>
            <person name="Choo C."/>
            <person name="Paponov I."/>
            <person name="Finkler A."/>
            <person name="Soon Heng Tan C."/>
            <person name="Hutchins A.P."/>
            <person name="Weinmeier T."/>
            <person name="Rattei T."/>
            <person name="Chu J.S."/>
            <person name="Gimenez G."/>
            <person name="Irimia M."/>
            <person name="Rigden D.J."/>
            <person name="Fitzpatrick D.A."/>
            <person name="Lorenzo-Morales J."/>
            <person name="Bateman A."/>
            <person name="Chiu C.H."/>
            <person name="Tang P."/>
            <person name="Hegemann P."/>
            <person name="Fromm H."/>
            <person name="Raoult D."/>
            <person name="Greub G."/>
            <person name="Miranda-Saavedra D."/>
            <person name="Chen N."/>
            <person name="Nash P."/>
            <person name="Ginger M.L."/>
            <person name="Horn M."/>
            <person name="Schaap P."/>
            <person name="Caler L."/>
            <person name="Loftus B."/>
        </authorList>
    </citation>
    <scope>NUCLEOTIDE SEQUENCE [LARGE SCALE GENOMIC DNA]</scope>
    <source>
        <strain evidence="7 8">Neff</strain>
    </source>
</reference>
<feature type="compositionally biased region" description="Low complexity" evidence="4">
    <location>
        <begin position="1095"/>
        <end position="1108"/>
    </location>
</feature>
<dbReference type="SMART" id="SM01026">
    <property type="entry name" value="Beach"/>
    <property type="match status" value="1"/>
</dbReference>
<dbReference type="Gene3D" id="2.60.120.200">
    <property type="match status" value="1"/>
</dbReference>
<feature type="compositionally biased region" description="Basic and acidic residues" evidence="4">
    <location>
        <begin position="1115"/>
        <end position="1145"/>
    </location>
</feature>
<feature type="compositionally biased region" description="Basic and acidic residues" evidence="4">
    <location>
        <begin position="992"/>
        <end position="1011"/>
    </location>
</feature>
<dbReference type="InterPro" id="IPR001680">
    <property type="entry name" value="WD40_rpt"/>
</dbReference>
<proteinExistence type="predicted"/>
<dbReference type="InterPro" id="IPR015943">
    <property type="entry name" value="WD40/YVTN_repeat-like_dom_sf"/>
</dbReference>
<feature type="domain" description="BEACH-type PH" evidence="6">
    <location>
        <begin position="1779"/>
        <end position="1921"/>
    </location>
</feature>
<dbReference type="GeneID" id="14918622"/>
<dbReference type="SUPFAM" id="SSF50729">
    <property type="entry name" value="PH domain-like"/>
    <property type="match status" value="1"/>
</dbReference>
<keyword evidence="2" id="KW-0677">Repeat</keyword>
<feature type="domain" description="BEACH" evidence="5">
    <location>
        <begin position="1939"/>
        <end position="2229"/>
    </location>
</feature>
<evidence type="ECO:0000259" key="6">
    <source>
        <dbReference type="PROSITE" id="PS51783"/>
    </source>
</evidence>
<dbReference type="PROSITE" id="PS50082">
    <property type="entry name" value="WD_REPEATS_2"/>
    <property type="match status" value="2"/>
</dbReference>
<dbReference type="SUPFAM" id="SSF81837">
    <property type="entry name" value="BEACH domain"/>
    <property type="match status" value="1"/>
</dbReference>
<feature type="compositionally biased region" description="Low complexity" evidence="4">
    <location>
        <begin position="338"/>
        <end position="348"/>
    </location>
</feature>
<feature type="compositionally biased region" description="Basic and acidic residues" evidence="4">
    <location>
        <begin position="2233"/>
        <end position="2246"/>
    </location>
</feature>
<evidence type="ECO:0000256" key="3">
    <source>
        <dbReference type="PROSITE-ProRule" id="PRU00221"/>
    </source>
</evidence>
<dbReference type="Pfam" id="PF02138">
    <property type="entry name" value="Beach"/>
    <property type="match status" value="1"/>
</dbReference>
<feature type="compositionally biased region" description="Basic and acidic residues" evidence="4">
    <location>
        <begin position="1397"/>
        <end position="1411"/>
    </location>
</feature>
<dbReference type="KEGG" id="acan:ACA1_248190"/>
<dbReference type="PROSITE" id="PS50197">
    <property type="entry name" value="BEACH"/>
    <property type="match status" value="1"/>
</dbReference>
<sequence length="2725" mass="304492">MKVPGQVWCSLVDTLQRIVKKQERRWPSCFWDFNGRENKSGIMIPTWKSVWPLNDGYSFCAWLSISSNKDVLPLNRGRRSLPPEQATIRPHLFSFACDDGRGMELFFVSQYLVVLSRQGKNKHAWIKFNYRFKKERWYFVAVAHIYHFLRRSEVLLYVNGQLVEQQYLIYPKIDAPVSMWMANHIEHTEVGERSHPFCGQMGKVFFFSEAVTATDVQALHALGPNFLPKKKSDTSIEIGHKGNVFSIGNKRYVKIFFAYDPKVAMEGNVCVETSTRAADRMASALQGVAVINSSNLKDSLYCLGGIKDDDAATDDSEEIKFFEDEDEQEKEQKRGDDGASASSGAALPSAPPSPAGLLISLISNLLQNYADLFSDMPSVGGWQIFGFLLQKMHPTALDVQALNSLDTLATVLYDSDKSHFREFFTYTYLNFSMWSQTASSVQEKLLSQITARVKAAPQYFRKVIGVQRIVDALCDLDFAQNRIALLQLIGLMAVDGLTFQETKNLLESLHRSQPLKRVDQGADVLKFIIAMLNKFSTSTSPTVQNVASHIFECGGLIPFLSVLQRPDEHQRIWALKIVARMLQIATPAQYVSPIRTHTHSHPARTKQKMLSFATTTIYTHKRESSGSVKKDVDQSHGSDNFEGYSRLSAIIKYYLQNFNFSKATYYALMEILLERVSPKSINVNPVHSPADESVRDMKKQRQEVQFQHQFRNPQILPAIFELLGASYNSSLQQKALEDFYLLLSKEKQNRDLFLQQDNWPHWLLAVIAENPSIIPEHASSPASSSSSVPKRPQQGWKVIERFQGILQHFQEIGPFPGHQLVRQVNSALLQKLTSDPKLRRILQTQSQLHHNINSPHVMNLKNNSSSTATTATASYQIASPPPSPSGSAKIRAEWLWENVVKWICFAEEGLFQLPPPDDIFSPPPKKDASPRASPRTRERPPTPALIAEAQGTQQPQPGTPRDHPPVASETPRARVTPRAKSASNAFDLMARASDEPASKESKEKERERVVDLLEAQGAKASRERDDQAEAREREQARERDRERNRANLDRVSSHFLLPIYHSTMEERGVGSDPYLSATHNPPPSAKTLRRKKDTTAASTTTTTTMITTKLMRRPPSLERRPSAPHAEAMKSEARRGKEVADRERLPGTTPADAPPPPQQKENLKWVDFHFAQRLLDLIDDLLLLPVSVPSVPFVAEVPATAQPPAPPTTSFFSSLNFASSAPPAPQPAAQPPYLSASTVRRMEEQLSRLALRLTLYTLDETDVVLNTQKIRLRSEQLKDIKKMVETYCHASASSSLTGAIASIGAGNEWGIIKETVHASEEDESSLLSKRLTLTLGAYVEGKFKQWDVELKDVNQTFSKSIKRLSMVIHQLLKRCKPGNAIATSALRKATATPSLARGDRADSPTEDKGGEDSVDRVLYALSFLYKAMQRSYESGGMGTELMADLFKEILLKLQRVEIIQVDVPPLNFPHPTDAHEHQKFMRKYEEEYLSRYVMFLFSTPLSSNSSSSSSSPSSSPNLSPATARLSRVTPVALQSPFTPVSSTPPPILTPPPPYIPPTFPTGLRSQLLINRIEKAIRATMQEEIRYGVGVSNRFEAYKRYVRIGIEQRVKSEQAALMAFQDHQEAMLNHCLMREQERKKKQISIQEKVQNEVFHYWGRLQRTVSPLLWNNEKMLRDILHEDEVALQGLDVSPISPLPIQWKLDKREGPFRIRKILRRNFNVADYGDCARDSAAGSRQSQQPADEVNASSSSAAAEAAKQEPSGIKLRRYVQLEKEWSMKGGKVVHRDATSAMVTPLILTKGILQFTSSHLYFIPTAAYDQKPMLASAAAPALTPTGSAVPSIFPASPPLAPPGQARLRWTNELLEKRKKRYEWPLSELVGMYGRRYLLRDCAMELFFADNTSYLFKFESKSKRDAMFSKLRSLSVTPPALKQQQALNKPKEGKLLERGGLTRSWVNREISNFDYLMRLNALAGRTYNDLGQYPVFPWIFKDYTSSTLNLDDASIYRDLSKPVGALDPQRLQNFKDRYRFFEDPVIPKFLYGSHYSSASVVLYFLVRLEPFTSYFLSMQGGKFDHPDRMFHSLPRTWANCLTNPSDVKELIPELFYMPELIRDVNGVNFGNKADDTPLRDVQLPPWAEDSPERFIALHREALESDYVSEHLHEWIDLIFGYKQRGPASVEANNVFFHLTYEGAVDLDAVKDPVERSSIEEQIKNFGQTSSQLFTKPHPQRRKRAEVDASPRETKEAEVSGSGDVGRGKASNFYSIQTKCSSPIIFITPCSSNNVALMHSDGLFSWNYFNPTQRSKKGNLSLPFTWHRDSTVGTSREKRSNYYNLFPSYTNILSNYFAIMGDGKILLASSGWELAGSFNCILLQGQRILRNIFYHKDVVTSIALASDDDTFVTGSLDTMVFVWSLKEILSPALPAPPPVVPTPDSIIPPSAPPPTIAPAATAPTFLSSLPLPDFIVNTASSASSSSSTSSVDSSSLNAPAGPDDEDFDLFERFESLKTSGTATEFVASGGTETEANGQDEQTALFRPRCMLRGHDDGVTCVAISTEYGIVVSGGKDGKVIIHQLRKGRLLQAFGLKGKSVHLVAIAPLSGHVVSHSAFPSYISVHSVNGVLLSEIQTEAPLGAMAVIPPYSSPLYLASVGLRGGGRASGGGEGEGEEEWLVSGEGKKVFLRRLPSLRVVQRFECLATVTSLHFVPPNFILAGAEDGQLSIFLATTAS</sequence>
<feature type="compositionally biased region" description="Low complexity" evidence="4">
    <location>
        <begin position="1747"/>
        <end position="1756"/>
    </location>
</feature>
<feature type="region of interest" description="Disordered" evidence="4">
    <location>
        <begin position="914"/>
        <end position="1046"/>
    </location>
</feature>
<feature type="compositionally biased region" description="Basic and acidic residues" evidence="4">
    <location>
        <begin position="1020"/>
        <end position="1046"/>
    </location>
</feature>
<dbReference type="VEuPathDB" id="AmoebaDB:ACA1_248190"/>
<feature type="region of interest" description="Disordered" evidence="4">
    <location>
        <begin position="321"/>
        <end position="349"/>
    </location>
</feature>
<dbReference type="InterPro" id="IPR031570">
    <property type="entry name" value="NBEA/BDCP_DUF4704"/>
</dbReference>
<feature type="region of interest" description="Disordered" evidence="4">
    <location>
        <begin position="1731"/>
        <end position="1759"/>
    </location>
</feature>
<dbReference type="Gene3D" id="2.30.29.30">
    <property type="entry name" value="Pleckstrin-homology domain (PH domain)/Phosphotyrosine-binding domain (PTB)"/>
    <property type="match status" value="1"/>
</dbReference>
<keyword evidence="8" id="KW-1185">Reference proteome</keyword>
<dbReference type="Gene3D" id="2.130.10.10">
    <property type="entry name" value="YVTN repeat-like/Quinoprotein amine dehydrogenase"/>
    <property type="match status" value="1"/>
</dbReference>
<dbReference type="PANTHER" id="PTHR13743">
    <property type="entry name" value="BEIGE/BEACH-RELATED"/>
    <property type="match status" value="1"/>
</dbReference>
<dbReference type="Pfam" id="PF15787">
    <property type="entry name" value="DUF4704"/>
    <property type="match status" value="2"/>
</dbReference>
<dbReference type="Pfam" id="PF00400">
    <property type="entry name" value="WD40"/>
    <property type="match status" value="2"/>
</dbReference>
<dbReference type="InterPro" id="IPR000409">
    <property type="entry name" value="BEACH_dom"/>
</dbReference>
<dbReference type="PROSITE" id="PS50294">
    <property type="entry name" value="WD_REPEATS_REGION"/>
    <property type="match status" value="1"/>
</dbReference>
<dbReference type="OrthoDB" id="26681at2759"/>
<feature type="region of interest" description="Disordered" evidence="4">
    <location>
        <begin position="1392"/>
        <end position="1411"/>
    </location>
</feature>
<feature type="repeat" description="WD" evidence="3">
    <location>
        <begin position="2380"/>
        <end position="2414"/>
    </location>
</feature>
<feature type="region of interest" description="Disordered" evidence="4">
    <location>
        <begin position="1070"/>
        <end position="1160"/>
    </location>
</feature>
<dbReference type="Pfam" id="PF14844">
    <property type="entry name" value="PH_BEACH"/>
    <property type="match status" value="1"/>
</dbReference>
<evidence type="ECO:0000256" key="4">
    <source>
        <dbReference type="SAM" id="MobiDB-lite"/>
    </source>
</evidence>
<dbReference type="InterPro" id="IPR036372">
    <property type="entry name" value="BEACH_dom_sf"/>
</dbReference>
<dbReference type="Proteomes" id="UP000011083">
    <property type="component" value="Unassembled WGS sequence"/>
</dbReference>
<dbReference type="CDD" id="cd06071">
    <property type="entry name" value="Beach"/>
    <property type="match status" value="1"/>
</dbReference>
<dbReference type="InterPro" id="IPR013320">
    <property type="entry name" value="ConA-like_dom_sf"/>
</dbReference>
<dbReference type="InterPro" id="IPR011993">
    <property type="entry name" value="PH-like_dom_sf"/>
</dbReference>
<dbReference type="PROSITE" id="PS51783">
    <property type="entry name" value="PH_BEACH"/>
    <property type="match status" value="1"/>
</dbReference>
<dbReference type="GO" id="GO:0008104">
    <property type="term" value="P:intracellular protein localization"/>
    <property type="evidence" value="ECO:0007669"/>
    <property type="project" value="TreeGrafter"/>
</dbReference>
<organism evidence="7 8">
    <name type="scientific">Acanthamoeba castellanii (strain ATCC 30010 / Neff)</name>
    <dbReference type="NCBI Taxonomy" id="1257118"/>
    <lineage>
        <taxon>Eukaryota</taxon>
        <taxon>Amoebozoa</taxon>
        <taxon>Discosea</taxon>
        <taxon>Longamoebia</taxon>
        <taxon>Centramoebida</taxon>
        <taxon>Acanthamoebidae</taxon>
        <taxon>Acanthamoeba</taxon>
    </lineage>
</organism>
<evidence type="ECO:0000256" key="1">
    <source>
        <dbReference type="ARBA" id="ARBA00022574"/>
    </source>
</evidence>
<dbReference type="SUPFAM" id="SSF50978">
    <property type="entry name" value="WD40 repeat-like"/>
    <property type="match status" value="1"/>
</dbReference>